<evidence type="ECO:0000256" key="1">
    <source>
        <dbReference type="ARBA" id="ARBA00004141"/>
    </source>
</evidence>
<comment type="caution">
    <text evidence="9">The sequence shown here is derived from an EMBL/GenBank/DDBJ whole genome shotgun (WGS) entry which is preliminary data.</text>
</comment>
<feature type="transmembrane region" description="Helical" evidence="7">
    <location>
        <begin position="183"/>
        <end position="205"/>
    </location>
</feature>
<dbReference type="PROSITE" id="PS50850">
    <property type="entry name" value="MFS"/>
    <property type="match status" value="1"/>
</dbReference>
<keyword evidence="5 7" id="KW-0472">Membrane</keyword>
<protein>
    <recommendedName>
        <fullName evidence="8">Major facilitator superfamily (MFS) profile domain-containing protein</fullName>
    </recommendedName>
</protein>
<dbReference type="Gene3D" id="1.20.1250.20">
    <property type="entry name" value="MFS general substrate transporter like domains"/>
    <property type="match status" value="2"/>
</dbReference>
<keyword evidence="10" id="KW-1185">Reference proteome</keyword>
<evidence type="ECO:0000256" key="5">
    <source>
        <dbReference type="ARBA" id="ARBA00023136"/>
    </source>
</evidence>
<evidence type="ECO:0000259" key="8">
    <source>
        <dbReference type="PROSITE" id="PS50850"/>
    </source>
</evidence>
<feature type="transmembrane region" description="Helical" evidence="7">
    <location>
        <begin position="415"/>
        <end position="437"/>
    </location>
</feature>
<keyword evidence="3 7" id="KW-0812">Transmembrane</keyword>
<keyword evidence="4 7" id="KW-1133">Transmembrane helix</keyword>
<dbReference type="InterPro" id="IPR020846">
    <property type="entry name" value="MFS_dom"/>
</dbReference>
<dbReference type="InterPro" id="IPR036259">
    <property type="entry name" value="MFS_trans_sf"/>
</dbReference>
<sequence>MAEKEMAVDSTEAMAEDTTTSSHQGLPRAENDENDNGFPHSSSTLSTPPPASQPHSRRQRLAGIVWDSLDKSPEDRRLIAKIDWFILSYVCLAYFVKYLDQTNVSNAYVSGMKEDLHMAGNDLNYLTTYWTIGYIIGQIPSQIIMATYVPPSIWLPALELTWSLLVIGMAGSKNITTVYILRFFIGLLEASAYPGIMTLLGNWYLPEEQGKRACIYQASSSIAQMFSGYLQAALYTHMNGVHGVAAWRWLFIFDGIIGVPIALYGFFAIPNSPTTTRARWLKPHEKQRAIERMQSVGRRARGRLTVRTVIELFREWPVYLFTVSFVCYIQATRVYSYFNVWLKATGKYSVEKVNLIPTAGFGILVFFTLVFAWTSDGFRTRWPIIVWGASMSLIGAIILSVTVTHEHAADPNIPAILAGFFLTYLTTGTAGVYMTYITEVLGYNYLHRALVIALTDTIAYVFVAWLPLLTFNTGEAPYFHIGYKITAVFLALQIVTIMMVPVAQRYFPVGKYERNEEEEEDISASGRRKEDGTASSSAAQSPAPANNGVVTAV</sequence>
<dbReference type="SUPFAM" id="SSF103473">
    <property type="entry name" value="MFS general substrate transporter"/>
    <property type="match status" value="1"/>
</dbReference>
<evidence type="ECO:0000256" key="6">
    <source>
        <dbReference type="SAM" id="MobiDB-lite"/>
    </source>
</evidence>
<dbReference type="InterPro" id="IPR011701">
    <property type="entry name" value="MFS"/>
</dbReference>
<feature type="transmembrane region" description="Helical" evidence="7">
    <location>
        <begin position="316"/>
        <end position="335"/>
    </location>
</feature>
<feature type="transmembrane region" description="Helical" evidence="7">
    <location>
        <begin position="449"/>
        <end position="469"/>
    </location>
</feature>
<feature type="transmembrane region" description="Helical" evidence="7">
    <location>
        <begin position="153"/>
        <end position="171"/>
    </location>
</feature>
<feature type="domain" description="Major facilitator superfamily (MFS) profile" evidence="8">
    <location>
        <begin position="86"/>
        <end position="511"/>
    </location>
</feature>
<accession>A0ABR3YVT1</accession>
<dbReference type="Proteomes" id="UP001583186">
    <property type="component" value="Unassembled WGS sequence"/>
</dbReference>
<dbReference type="PANTHER" id="PTHR43791">
    <property type="entry name" value="PERMEASE-RELATED"/>
    <property type="match status" value="1"/>
</dbReference>
<reference evidence="9 10" key="1">
    <citation type="journal article" date="2024" name="IMA Fungus">
        <title>IMA Genome - F19 : A genome assembly and annotation guide to empower mycologists, including annotated draft genome sequences of Ceratocystis pirilliformis, Diaporthe australafricana, Fusarium ophioides, Paecilomyces lecythidis, and Sporothrix stenoceras.</title>
        <authorList>
            <person name="Aylward J."/>
            <person name="Wilson A.M."/>
            <person name="Visagie C.M."/>
            <person name="Spraker J."/>
            <person name="Barnes I."/>
            <person name="Buitendag C."/>
            <person name="Ceriani C."/>
            <person name="Del Mar Angel L."/>
            <person name="du Plessis D."/>
            <person name="Fuchs T."/>
            <person name="Gasser K."/>
            <person name="Kramer D."/>
            <person name="Li W."/>
            <person name="Munsamy K."/>
            <person name="Piso A."/>
            <person name="Price J.L."/>
            <person name="Sonnekus B."/>
            <person name="Thomas C."/>
            <person name="van der Nest A."/>
            <person name="van Dijk A."/>
            <person name="van Heerden A."/>
            <person name="van Vuuren N."/>
            <person name="Yilmaz N."/>
            <person name="Duong T.A."/>
            <person name="van der Merwe N.A."/>
            <person name="Wingfield M.J."/>
            <person name="Wingfield B.D."/>
        </authorList>
    </citation>
    <scope>NUCLEOTIDE SEQUENCE [LARGE SCALE GENOMIC DNA]</scope>
    <source>
        <strain evidence="9 10">CMW 5346</strain>
    </source>
</reference>
<feature type="compositionally biased region" description="Low complexity" evidence="6">
    <location>
        <begin position="534"/>
        <end position="545"/>
    </location>
</feature>
<keyword evidence="2" id="KW-0813">Transport</keyword>
<evidence type="ECO:0000313" key="10">
    <source>
        <dbReference type="Proteomes" id="UP001583186"/>
    </source>
</evidence>
<dbReference type="PANTHER" id="PTHR43791:SF43">
    <property type="entry name" value="MAJOR FACILITATOR SUPERFAMILY (MFS) PROFILE DOMAIN-CONTAINING PROTEIN"/>
    <property type="match status" value="1"/>
</dbReference>
<evidence type="ECO:0000256" key="4">
    <source>
        <dbReference type="ARBA" id="ARBA00022989"/>
    </source>
</evidence>
<feature type="transmembrane region" description="Helical" evidence="7">
    <location>
        <begin position="355"/>
        <end position="372"/>
    </location>
</feature>
<dbReference type="Pfam" id="PF07690">
    <property type="entry name" value="MFS_1"/>
    <property type="match status" value="1"/>
</dbReference>
<name>A0ABR3YVT1_9PEZI</name>
<organism evidence="9 10">
    <name type="scientific">Sporothrix stenoceras</name>
    <dbReference type="NCBI Taxonomy" id="5173"/>
    <lineage>
        <taxon>Eukaryota</taxon>
        <taxon>Fungi</taxon>
        <taxon>Dikarya</taxon>
        <taxon>Ascomycota</taxon>
        <taxon>Pezizomycotina</taxon>
        <taxon>Sordariomycetes</taxon>
        <taxon>Sordariomycetidae</taxon>
        <taxon>Ophiostomatales</taxon>
        <taxon>Ophiostomataceae</taxon>
        <taxon>Sporothrix</taxon>
    </lineage>
</organism>
<evidence type="ECO:0000313" key="9">
    <source>
        <dbReference type="EMBL" id="KAL1892094.1"/>
    </source>
</evidence>
<feature type="region of interest" description="Disordered" evidence="6">
    <location>
        <begin position="1"/>
        <end position="57"/>
    </location>
</feature>
<feature type="transmembrane region" description="Helical" evidence="7">
    <location>
        <begin position="246"/>
        <end position="269"/>
    </location>
</feature>
<feature type="transmembrane region" description="Helical" evidence="7">
    <location>
        <begin position="384"/>
        <end position="403"/>
    </location>
</feature>
<evidence type="ECO:0000256" key="3">
    <source>
        <dbReference type="ARBA" id="ARBA00022692"/>
    </source>
</evidence>
<evidence type="ECO:0000256" key="7">
    <source>
        <dbReference type="SAM" id="Phobius"/>
    </source>
</evidence>
<proteinExistence type="predicted"/>
<gene>
    <name evidence="9" type="ORF">Sste5346_007249</name>
</gene>
<feature type="region of interest" description="Disordered" evidence="6">
    <location>
        <begin position="516"/>
        <end position="553"/>
    </location>
</feature>
<comment type="subcellular location">
    <subcellularLocation>
        <location evidence="1">Membrane</location>
        <topology evidence="1">Multi-pass membrane protein</topology>
    </subcellularLocation>
</comment>
<feature type="transmembrane region" description="Helical" evidence="7">
    <location>
        <begin position="481"/>
        <end position="503"/>
    </location>
</feature>
<evidence type="ECO:0000256" key="2">
    <source>
        <dbReference type="ARBA" id="ARBA00022448"/>
    </source>
</evidence>
<dbReference type="EMBL" id="JAWCUI010000047">
    <property type="protein sequence ID" value="KAL1892094.1"/>
    <property type="molecule type" value="Genomic_DNA"/>
</dbReference>